<feature type="domain" description="Erythromycin biosynthesis protein CIII-like C-terminal" evidence="4">
    <location>
        <begin position="253"/>
        <end position="395"/>
    </location>
</feature>
<gene>
    <name evidence="6" type="ORF">ETD96_04010</name>
</gene>
<evidence type="ECO:0000256" key="1">
    <source>
        <dbReference type="ARBA" id="ARBA00006962"/>
    </source>
</evidence>
<dbReference type="Pfam" id="PF06722">
    <property type="entry name" value="EryCIII-like_C"/>
    <property type="match status" value="1"/>
</dbReference>
<dbReference type="GO" id="GO:0016758">
    <property type="term" value="F:hexosyltransferase activity"/>
    <property type="evidence" value="ECO:0007669"/>
    <property type="project" value="UniProtKB-ARBA"/>
</dbReference>
<dbReference type="InterPro" id="IPR048284">
    <property type="entry name" value="EryCIII-like_N"/>
</dbReference>
<dbReference type="PANTHER" id="PTHR48050">
    <property type="entry name" value="STEROL 3-BETA-GLUCOSYLTRANSFERASE"/>
    <property type="match status" value="1"/>
</dbReference>
<accession>A0A5S4H917</accession>
<dbReference type="EMBL" id="VCKZ01000014">
    <property type="protein sequence ID" value="TMR41755.1"/>
    <property type="molecule type" value="Genomic_DNA"/>
</dbReference>
<sequence>MRVLFVPFLMASHYLHQVPLAWALRAAGHEVRIATGQPQVADAVLRSGLTAVPVGGDYDLISEMSAVTRDQPVERMAPGEFRRRNREGLERYARAVAELTGDLAGFARRWRPDLVVADPMATFAPLVSEPLGVPLVRNLFGPDLTRRLGFPGGGAPVDGDVREAWPAPLVRLFDAHGVEPRADFAVRTVDSCPGALQLPGVPNRLPMRYVPYNGPGEEPAWLRRPRGRPRVCLTWGTVNASLRGEAGFEAPGILAALAALDVEVVAALSATDRARLGEPPPGVRVAEQLPLHLLLPTCDAIFHHGGGGAMLTAAALGVPQVVSAQSTDQALNAEQIAGAGVGIALPPRAAEPEEVKAAMAAVLFEDETRARAAALRVDVRSQPSPAQVAARLERLVEDPPERPY</sequence>
<evidence type="ECO:0000259" key="4">
    <source>
        <dbReference type="Pfam" id="PF06722"/>
    </source>
</evidence>
<evidence type="ECO:0000313" key="6">
    <source>
        <dbReference type="EMBL" id="TMR41755.1"/>
    </source>
</evidence>
<organism evidence="6 7">
    <name type="scientific">Actinomadura geliboluensis</name>
    <dbReference type="NCBI Taxonomy" id="882440"/>
    <lineage>
        <taxon>Bacteria</taxon>
        <taxon>Bacillati</taxon>
        <taxon>Actinomycetota</taxon>
        <taxon>Actinomycetes</taxon>
        <taxon>Streptosporangiales</taxon>
        <taxon>Thermomonosporaceae</taxon>
        <taxon>Actinomadura</taxon>
    </lineage>
</organism>
<dbReference type="CDD" id="cd03784">
    <property type="entry name" value="GT1_Gtf-like"/>
    <property type="match status" value="1"/>
</dbReference>
<dbReference type="RefSeq" id="WP_138634215.1">
    <property type="nucleotide sequence ID" value="NZ_VCKZ01000014.1"/>
</dbReference>
<keyword evidence="7" id="KW-1185">Reference proteome</keyword>
<dbReference type="GO" id="GO:0008194">
    <property type="term" value="F:UDP-glycosyltransferase activity"/>
    <property type="evidence" value="ECO:0007669"/>
    <property type="project" value="InterPro"/>
</dbReference>
<comment type="similarity">
    <text evidence="1">Belongs to the glycosyltransferase 28 family.</text>
</comment>
<dbReference type="PANTHER" id="PTHR48050:SF13">
    <property type="entry name" value="STEROL 3-BETA-GLUCOSYLTRANSFERASE UGT80A2"/>
    <property type="match status" value="1"/>
</dbReference>
<evidence type="ECO:0000256" key="3">
    <source>
        <dbReference type="ARBA" id="ARBA00022679"/>
    </source>
</evidence>
<dbReference type="Gene3D" id="3.40.50.2000">
    <property type="entry name" value="Glycogen Phosphorylase B"/>
    <property type="match status" value="2"/>
</dbReference>
<dbReference type="GO" id="GO:0017000">
    <property type="term" value="P:antibiotic biosynthetic process"/>
    <property type="evidence" value="ECO:0007669"/>
    <property type="project" value="UniProtKB-ARBA"/>
</dbReference>
<dbReference type="Pfam" id="PF21036">
    <property type="entry name" value="EryCIII-like_N"/>
    <property type="match status" value="1"/>
</dbReference>
<dbReference type="InterPro" id="IPR002213">
    <property type="entry name" value="UDP_glucos_trans"/>
</dbReference>
<dbReference type="SUPFAM" id="SSF53756">
    <property type="entry name" value="UDP-Glycosyltransferase/glycogen phosphorylase"/>
    <property type="match status" value="1"/>
</dbReference>
<proteinExistence type="inferred from homology"/>
<keyword evidence="2" id="KW-0328">Glycosyltransferase</keyword>
<keyword evidence="3" id="KW-0808">Transferase</keyword>
<name>A0A5S4H917_9ACTN</name>
<evidence type="ECO:0000256" key="2">
    <source>
        <dbReference type="ARBA" id="ARBA00022676"/>
    </source>
</evidence>
<dbReference type="FunFam" id="3.40.50.2000:FF:000072">
    <property type="entry name" value="Glycosyl transferase"/>
    <property type="match status" value="1"/>
</dbReference>
<evidence type="ECO:0000259" key="5">
    <source>
        <dbReference type="Pfam" id="PF21036"/>
    </source>
</evidence>
<dbReference type="InterPro" id="IPR050426">
    <property type="entry name" value="Glycosyltransferase_28"/>
</dbReference>
<protein>
    <submittedName>
        <fullName evidence="6">DUF1205 domain-containing protein</fullName>
    </submittedName>
</protein>
<dbReference type="OrthoDB" id="5488434at2"/>
<comment type="caution">
    <text evidence="6">The sequence shown here is derived from an EMBL/GenBank/DDBJ whole genome shotgun (WGS) entry which is preliminary data.</text>
</comment>
<dbReference type="InterPro" id="IPR010610">
    <property type="entry name" value="EryCIII-like_C"/>
</dbReference>
<dbReference type="Proteomes" id="UP000305238">
    <property type="component" value="Unassembled WGS sequence"/>
</dbReference>
<dbReference type="AlphaFoldDB" id="A0A5S4H917"/>
<feature type="domain" description="Erythromycin biosynthesis protein CIII-like N-terminal" evidence="5">
    <location>
        <begin position="22"/>
        <end position="236"/>
    </location>
</feature>
<evidence type="ECO:0000313" key="7">
    <source>
        <dbReference type="Proteomes" id="UP000305238"/>
    </source>
</evidence>
<reference evidence="6 7" key="1">
    <citation type="submission" date="2019-05" db="EMBL/GenBank/DDBJ databases">
        <title>Draft genome sequence of Actinomadura geliboluensis A8036.</title>
        <authorList>
            <person name="Saricaoglu S."/>
            <person name="Isik K."/>
        </authorList>
    </citation>
    <scope>NUCLEOTIDE SEQUENCE [LARGE SCALE GENOMIC DNA]</scope>
    <source>
        <strain evidence="6 7">A8036</strain>
    </source>
</reference>